<keyword evidence="2" id="KW-1185">Reference proteome</keyword>
<dbReference type="EMBL" id="AP015038">
    <property type="protein sequence ID" value="BAT88653.1"/>
    <property type="molecule type" value="Genomic_DNA"/>
</dbReference>
<name>A0A0S3S781_PHAAN</name>
<organism evidence="1 2">
    <name type="scientific">Vigna angularis var. angularis</name>
    <dbReference type="NCBI Taxonomy" id="157739"/>
    <lineage>
        <taxon>Eukaryota</taxon>
        <taxon>Viridiplantae</taxon>
        <taxon>Streptophyta</taxon>
        <taxon>Embryophyta</taxon>
        <taxon>Tracheophyta</taxon>
        <taxon>Spermatophyta</taxon>
        <taxon>Magnoliopsida</taxon>
        <taxon>eudicotyledons</taxon>
        <taxon>Gunneridae</taxon>
        <taxon>Pentapetalae</taxon>
        <taxon>rosids</taxon>
        <taxon>fabids</taxon>
        <taxon>Fabales</taxon>
        <taxon>Fabaceae</taxon>
        <taxon>Papilionoideae</taxon>
        <taxon>50 kb inversion clade</taxon>
        <taxon>NPAAA clade</taxon>
        <taxon>indigoferoid/millettioid clade</taxon>
        <taxon>Phaseoleae</taxon>
        <taxon>Vigna</taxon>
    </lineage>
</organism>
<evidence type="ECO:0000313" key="2">
    <source>
        <dbReference type="Proteomes" id="UP000291084"/>
    </source>
</evidence>
<reference evidence="1 2" key="1">
    <citation type="journal article" date="2015" name="Sci. Rep.">
        <title>The power of single molecule real-time sequencing technology in the de novo assembly of a eukaryotic genome.</title>
        <authorList>
            <person name="Sakai H."/>
            <person name="Naito K."/>
            <person name="Ogiso-Tanaka E."/>
            <person name="Takahashi Y."/>
            <person name="Iseki K."/>
            <person name="Muto C."/>
            <person name="Satou K."/>
            <person name="Teruya K."/>
            <person name="Shiroma A."/>
            <person name="Shimoji M."/>
            <person name="Hirano T."/>
            <person name="Itoh T."/>
            <person name="Kaga A."/>
            <person name="Tomooka N."/>
        </authorList>
    </citation>
    <scope>NUCLEOTIDE SEQUENCE [LARGE SCALE GENOMIC DNA]</scope>
    <source>
        <strain evidence="2">cv. Shumari</strain>
    </source>
</reference>
<sequence>MVGLDSRNNRSIGRGHEMDAIVRHKVGLELSDVDIDGAIEPEGGGQGRNYLRDEAVQVGVSGSLDVEGSPTDVVDGFIVQQDNHVGMLQEGVGGEDAVVGFNDGG</sequence>
<gene>
    <name evidence="1" type="primary">Vigan.05G220100</name>
    <name evidence="1" type="ORF">VIGAN_05220100</name>
</gene>
<dbReference type="Proteomes" id="UP000291084">
    <property type="component" value="Chromosome 5"/>
</dbReference>
<dbReference type="AlphaFoldDB" id="A0A0S3S781"/>
<protein>
    <submittedName>
        <fullName evidence="1">Uncharacterized protein</fullName>
    </submittedName>
</protein>
<accession>A0A0S3S781</accession>
<evidence type="ECO:0000313" key="1">
    <source>
        <dbReference type="EMBL" id="BAT88653.1"/>
    </source>
</evidence>
<proteinExistence type="predicted"/>